<keyword evidence="2" id="KW-1185">Reference proteome</keyword>
<evidence type="ECO:0000313" key="2">
    <source>
        <dbReference type="Proteomes" id="UP000784294"/>
    </source>
</evidence>
<dbReference type="EMBL" id="CAAALY010262848">
    <property type="protein sequence ID" value="VEL39879.1"/>
    <property type="molecule type" value="Genomic_DNA"/>
</dbReference>
<dbReference type="Proteomes" id="UP000784294">
    <property type="component" value="Unassembled WGS sequence"/>
</dbReference>
<dbReference type="AlphaFoldDB" id="A0A3S5C778"/>
<evidence type="ECO:0000313" key="1">
    <source>
        <dbReference type="EMBL" id="VEL39879.1"/>
    </source>
</evidence>
<protein>
    <submittedName>
        <fullName evidence="1">Uncharacterized protein</fullName>
    </submittedName>
</protein>
<organism evidence="1 2">
    <name type="scientific">Protopolystoma xenopodis</name>
    <dbReference type="NCBI Taxonomy" id="117903"/>
    <lineage>
        <taxon>Eukaryota</taxon>
        <taxon>Metazoa</taxon>
        <taxon>Spiralia</taxon>
        <taxon>Lophotrochozoa</taxon>
        <taxon>Platyhelminthes</taxon>
        <taxon>Monogenea</taxon>
        <taxon>Polyopisthocotylea</taxon>
        <taxon>Polystomatidea</taxon>
        <taxon>Polystomatidae</taxon>
        <taxon>Protopolystoma</taxon>
    </lineage>
</organism>
<reference evidence="1" key="1">
    <citation type="submission" date="2018-11" db="EMBL/GenBank/DDBJ databases">
        <authorList>
            <consortium name="Pathogen Informatics"/>
        </authorList>
    </citation>
    <scope>NUCLEOTIDE SEQUENCE</scope>
</reference>
<gene>
    <name evidence="1" type="ORF">PXEA_LOCUS33319</name>
</gene>
<sequence>MDWIRVRARTCEEEKCLSNGKPVELGRSDLVGGIGFSPPQLGPLLSMKILGIAGTNKSGYGTHKQPNPYACNVSSEMLHIVGRMHTDEHGNMLTVSKADM</sequence>
<name>A0A3S5C778_9PLAT</name>
<comment type="caution">
    <text evidence="1">The sequence shown here is derived from an EMBL/GenBank/DDBJ whole genome shotgun (WGS) entry which is preliminary data.</text>
</comment>
<accession>A0A3S5C778</accession>
<proteinExistence type="predicted"/>